<protein>
    <submittedName>
        <fullName evidence="7">T9SS type A sorting domain-containing protein</fullName>
    </submittedName>
</protein>
<proteinExistence type="predicted"/>
<keyword evidence="1" id="KW-0479">Metal-binding</keyword>
<feature type="domain" description="Blue (type 1) copper" evidence="5">
    <location>
        <begin position="35"/>
        <end position="106"/>
    </location>
</feature>
<dbReference type="NCBIfam" id="TIGR04183">
    <property type="entry name" value="Por_Secre_tail"/>
    <property type="match status" value="1"/>
</dbReference>
<keyword evidence="8" id="KW-1185">Reference proteome</keyword>
<name>A0ABS9ILA3_9FLAO</name>
<evidence type="ECO:0000256" key="4">
    <source>
        <dbReference type="SAM" id="SignalP"/>
    </source>
</evidence>
<evidence type="ECO:0000256" key="2">
    <source>
        <dbReference type="ARBA" id="ARBA00022729"/>
    </source>
</evidence>
<feature type="domain" description="Secretion system C-terminal sorting" evidence="6">
    <location>
        <begin position="121"/>
        <end position="189"/>
    </location>
</feature>
<dbReference type="Proteomes" id="UP001200022">
    <property type="component" value="Unassembled WGS sequence"/>
</dbReference>
<feature type="chain" id="PRO_5045051200" evidence="4">
    <location>
        <begin position="21"/>
        <end position="191"/>
    </location>
</feature>
<dbReference type="InterPro" id="IPR000923">
    <property type="entry name" value="BlueCu_1"/>
</dbReference>
<dbReference type="InterPro" id="IPR026444">
    <property type="entry name" value="Secre_tail"/>
</dbReference>
<evidence type="ECO:0000256" key="3">
    <source>
        <dbReference type="ARBA" id="ARBA00023008"/>
    </source>
</evidence>
<evidence type="ECO:0000259" key="6">
    <source>
        <dbReference type="Pfam" id="PF18962"/>
    </source>
</evidence>
<comment type="caution">
    <text evidence="7">The sequence shown here is derived from an EMBL/GenBank/DDBJ whole genome shotgun (WGS) entry which is preliminary data.</text>
</comment>
<dbReference type="PANTHER" id="PTHR36507">
    <property type="entry name" value="BLL1555 PROTEIN"/>
    <property type="match status" value="1"/>
</dbReference>
<accession>A0ABS9ILA3</accession>
<dbReference type="InterPro" id="IPR008972">
    <property type="entry name" value="Cupredoxin"/>
</dbReference>
<evidence type="ECO:0000259" key="5">
    <source>
        <dbReference type="Pfam" id="PF00127"/>
    </source>
</evidence>
<sequence length="191" mass="20975">MKTKLLTLFFLGIMSISAQTTHNLNWQIGMGTNVDLTIDVGDTVIWTWTDNFAHTVTSLAGSAENFNSGSITGNGMTYSKVFTVEGSNPYECSFHPLSMAGTITVQNSLSINDFQTKGFSISPNPAKSFININLPINVLIDEVKIFNLLGKQVYFSSILEEEMDVTSLPNGLYFISISSEGILKTKKIIKQ</sequence>
<dbReference type="Pfam" id="PF00127">
    <property type="entry name" value="Copper-bind"/>
    <property type="match status" value="1"/>
</dbReference>
<dbReference type="InterPro" id="IPR052721">
    <property type="entry name" value="ET_Amicyanin"/>
</dbReference>
<dbReference type="RefSeq" id="WP_237232068.1">
    <property type="nucleotide sequence ID" value="NZ_JAKKDV010000005.1"/>
</dbReference>
<evidence type="ECO:0000256" key="1">
    <source>
        <dbReference type="ARBA" id="ARBA00022723"/>
    </source>
</evidence>
<dbReference type="Pfam" id="PF18962">
    <property type="entry name" value="Por_Secre_tail"/>
    <property type="match status" value="1"/>
</dbReference>
<feature type="signal peptide" evidence="4">
    <location>
        <begin position="1"/>
        <end position="20"/>
    </location>
</feature>
<keyword evidence="3" id="KW-0186">Copper</keyword>
<keyword evidence="2 4" id="KW-0732">Signal</keyword>
<dbReference type="EMBL" id="JAKKDV010000005">
    <property type="protein sequence ID" value="MCF7561381.1"/>
    <property type="molecule type" value="Genomic_DNA"/>
</dbReference>
<reference evidence="7 8" key="1">
    <citation type="submission" date="2022-01" db="EMBL/GenBank/DDBJ databases">
        <title>Draft genome sequence of Sabulilitoribacter multivorans KCTC 32326.</title>
        <authorList>
            <person name="Oh J.-S."/>
        </authorList>
    </citation>
    <scope>NUCLEOTIDE SEQUENCE [LARGE SCALE GENOMIC DNA]</scope>
    <source>
        <strain evidence="7 8">M-M16</strain>
    </source>
</reference>
<dbReference type="SUPFAM" id="SSF49503">
    <property type="entry name" value="Cupredoxins"/>
    <property type="match status" value="1"/>
</dbReference>
<gene>
    <name evidence="7" type="ORF">L3X39_12100</name>
</gene>
<organism evidence="7 8">
    <name type="scientific">Flaviramulus multivorans</name>
    <dbReference type="NCBI Taxonomy" id="1304750"/>
    <lineage>
        <taxon>Bacteria</taxon>
        <taxon>Pseudomonadati</taxon>
        <taxon>Bacteroidota</taxon>
        <taxon>Flavobacteriia</taxon>
        <taxon>Flavobacteriales</taxon>
        <taxon>Flavobacteriaceae</taxon>
        <taxon>Flaviramulus</taxon>
    </lineage>
</organism>
<evidence type="ECO:0000313" key="8">
    <source>
        <dbReference type="Proteomes" id="UP001200022"/>
    </source>
</evidence>
<dbReference type="Gene3D" id="2.60.40.420">
    <property type="entry name" value="Cupredoxins - blue copper proteins"/>
    <property type="match status" value="1"/>
</dbReference>
<evidence type="ECO:0000313" key="7">
    <source>
        <dbReference type="EMBL" id="MCF7561381.1"/>
    </source>
</evidence>
<dbReference type="PANTHER" id="PTHR36507:SF1">
    <property type="entry name" value="BLL1555 PROTEIN"/>
    <property type="match status" value="1"/>
</dbReference>